<dbReference type="SMR" id="A0A5E4MGS4"/>
<dbReference type="GO" id="GO:0005549">
    <property type="term" value="F:odorant binding"/>
    <property type="evidence" value="ECO:0007669"/>
    <property type="project" value="InterPro"/>
</dbReference>
<dbReference type="Pfam" id="PF01395">
    <property type="entry name" value="PBP_GOBP"/>
    <property type="match status" value="1"/>
</dbReference>
<dbReference type="InterPro" id="IPR006170">
    <property type="entry name" value="PBP/GOBP"/>
</dbReference>
<evidence type="ECO:0000256" key="1">
    <source>
        <dbReference type="SAM" id="SignalP"/>
    </source>
</evidence>
<sequence>MSKLLVSLLFCLLCPCFVYGKYSAEDVVELGKLCNATKEDIDVMKDYSIPSTETGKCFMKCLCEKLDMLNSYGEYSKARTMEMLKKYWPETPANIAAKVNDVCYGEALKISPTESGTCNYYYKIKSCMNTQYKRNGML</sequence>
<dbReference type="AlphaFoldDB" id="A0A5E4MGS4"/>
<feature type="chain" id="PRO_5023102746" evidence="1">
    <location>
        <begin position="21"/>
        <end position="138"/>
    </location>
</feature>
<keyword evidence="3" id="KW-1185">Reference proteome</keyword>
<feature type="signal peptide" evidence="1">
    <location>
        <begin position="1"/>
        <end position="20"/>
    </location>
</feature>
<gene>
    <name evidence="2" type="ORF">CINCED_3A011763</name>
</gene>
<dbReference type="CDD" id="cd23992">
    <property type="entry name" value="PBP_GOBP"/>
    <property type="match status" value="1"/>
</dbReference>
<keyword evidence="1" id="KW-0732">Signal</keyword>
<protein>
    <submittedName>
        <fullName evidence="2">Pheromone/general odorant binding protein</fullName>
    </submittedName>
</protein>
<dbReference type="OrthoDB" id="6574851at2759"/>
<dbReference type="EMBL" id="CABPRJ010000535">
    <property type="protein sequence ID" value="VVC30725.1"/>
    <property type="molecule type" value="Genomic_DNA"/>
</dbReference>
<reference evidence="2 3" key="1">
    <citation type="submission" date="2019-08" db="EMBL/GenBank/DDBJ databases">
        <authorList>
            <person name="Alioto T."/>
            <person name="Alioto T."/>
            <person name="Gomez Garrido J."/>
        </authorList>
    </citation>
    <scope>NUCLEOTIDE SEQUENCE [LARGE SCALE GENOMIC DNA]</scope>
</reference>
<dbReference type="Proteomes" id="UP000325440">
    <property type="component" value="Unassembled WGS sequence"/>
</dbReference>
<accession>A0A5E4MGS4</accession>
<organism evidence="2 3">
    <name type="scientific">Cinara cedri</name>
    <dbReference type="NCBI Taxonomy" id="506608"/>
    <lineage>
        <taxon>Eukaryota</taxon>
        <taxon>Metazoa</taxon>
        <taxon>Ecdysozoa</taxon>
        <taxon>Arthropoda</taxon>
        <taxon>Hexapoda</taxon>
        <taxon>Insecta</taxon>
        <taxon>Pterygota</taxon>
        <taxon>Neoptera</taxon>
        <taxon>Paraneoptera</taxon>
        <taxon>Hemiptera</taxon>
        <taxon>Sternorrhyncha</taxon>
        <taxon>Aphidomorpha</taxon>
        <taxon>Aphidoidea</taxon>
        <taxon>Aphididae</taxon>
        <taxon>Lachninae</taxon>
        <taxon>Cinara</taxon>
    </lineage>
</organism>
<dbReference type="Gene3D" id="1.10.238.20">
    <property type="entry name" value="Pheromone/general odorant binding protein domain"/>
    <property type="match status" value="1"/>
</dbReference>
<evidence type="ECO:0000313" key="3">
    <source>
        <dbReference type="Proteomes" id="UP000325440"/>
    </source>
</evidence>
<name>A0A5E4MGS4_9HEMI</name>
<dbReference type="SUPFAM" id="SSF47565">
    <property type="entry name" value="Insect pheromone/odorant-binding proteins"/>
    <property type="match status" value="1"/>
</dbReference>
<dbReference type="InterPro" id="IPR036728">
    <property type="entry name" value="PBP_GOBP_sf"/>
</dbReference>
<proteinExistence type="predicted"/>
<evidence type="ECO:0000313" key="2">
    <source>
        <dbReference type="EMBL" id="VVC30725.1"/>
    </source>
</evidence>